<dbReference type="EMBL" id="FPKR01000008">
    <property type="protein sequence ID" value="SFZ76951.1"/>
    <property type="molecule type" value="Genomic_DNA"/>
</dbReference>
<evidence type="ECO:0000256" key="1">
    <source>
        <dbReference type="SAM" id="SignalP"/>
    </source>
</evidence>
<gene>
    <name evidence="2" type="ORF">SAMN02745887_02164</name>
</gene>
<dbReference type="OrthoDB" id="5368589at2"/>
<feature type="signal peptide" evidence="1">
    <location>
        <begin position="1"/>
        <end position="19"/>
    </location>
</feature>
<evidence type="ECO:0000313" key="3">
    <source>
        <dbReference type="Proteomes" id="UP000186513"/>
    </source>
</evidence>
<proteinExistence type="predicted"/>
<dbReference type="AlphaFoldDB" id="A0A1K2HJK7"/>
<reference evidence="2 3" key="1">
    <citation type="submission" date="2016-11" db="EMBL/GenBank/DDBJ databases">
        <authorList>
            <person name="Jaros S."/>
            <person name="Januszkiewicz K."/>
            <person name="Wedrychowicz H."/>
        </authorList>
    </citation>
    <scope>NUCLEOTIDE SEQUENCE [LARGE SCALE GENOMIC DNA]</scope>
    <source>
        <strain evidence="2 3">DSM 18899</strain>
    </source>
</reference>
<dbReference type="Proteomes" id="UP000186513">
    <property type="component" value="Unassembled WGS sequence"/>
</dbReference>
<dbReference type="STRING" id="1121279.SAMN02745887_02164"/>
<dbReference type="SUPFAM" id="SSF53850">
    <property type="entry name" value="Periplasmic binding protein-like II"/>
    <property type="match status" value="1"/>
</dbReference>
<evidence type="ECO:0000313" key="2">
    <source>
        <dbReference type="EMBL" id="SFZ76951.1"/>
    </source>
</evidence>
<feature type="chain" id="PRO_5013380910" evidence="1">
    <location>
        <begin position="20"/>
        <end position="136"/>
    </location>
</feature>
<organism evidence="2 3">
    <name type="scientific">Chitinimonas taiwanensis DSM 18899</name>
    <dbReference type="NCBI Taxonomy" id="1121279"/>
    <lineage>
        <taxon>Bacteria</taxon>
        <taxon>Pseudomonadati</taxon>
        <taxon>Pseudomonadota</taxon>
        <taxon>Betaproteobacteria</taxon>
        <taxon>Neisseriales</taxon>
        <taxon>Chitinibacteraceae</taxon>
        <taxon>Chitinimonas</taxon>
    </lineage>
</organism>
<dbReference type="RefSeq" id="WP_072428683.1">
    <property type="nucleotide sequence ID" value="NZ_FPKR01000008.1"/>
</dbReference>
<dbReference type="Gene3D" id="3.40.190.10">
    <property type="entry name" value="Periplasmic binding protein-like II"/>
    <property type="match status" value="1"/>
</dbReference>
<accession>A0A1K2HJK7</accession>
<keyword evidence="1" id="KW-0732">Signal</keyword>
<sequence>MNQRLIALAALLAASYAAAEVAVVVNPKAGVDSLSQEQVANLFLGKATSFPSGGAATPVEQTDGATRNEFSTKVLKKDAAGVKAHWAKMQFTGKGTPPKEVGGSGDVKKFVAGNPNAIGYIDKGAVDGSVKVVGSF</sequence>
<protein>
    <submittedName>
        <fullName evidence="2">PBP superfamily domain-containing protein</fullName>
    </submittedName>
</protein>
<name>A0A1K2HJK7_9NEIS</name>
<keyword evidence="3" id="KW-1185">Reference proteome</keyword>